<reference evidence="3 4" key="1">
    <citation type="submission" date="2019-01" db="EMBL/GenBank/DDBJ databases">
        <title>Genomic insights into a novel species Rhodoferax sp.</title>
        <authorList>
            <person name="Jin L."/>
        </authorList>
    </citation>
    <scope>NUCLEOTIDE SEQUENCE [LARGE SCALE GENOMIC DNA]</scope>
    <source>
        <strain evidence="3 4">CHu59-6-5</strain>
    </source>
</reference>
<evidence type="ECO:0000313" key="3">
    <source>
        <dbReference type="EMBL" id="QDL37240.1"/>
    </source>
</evidence>
<dbReference type="Gene3D" id="3.30.1370.60">
    <property type="entry name" value="Hypothetical oxidoreductase yiak, domain 2"/>
    <property type="match status" value="1"/>
</dbReference>
<dbReference type="SUPFAM" id="SSF89733">
    <property type="entry name" value="L-sulfolactate dehydrogenase-like"/>
    <property type="match status" value="1"/>
</dbReference>
<proteinExistence type="inferred from homology"/>
<dbReference type="AlphaFoldDB" id="A0A515DA12"/>
<accession>A0A515DA12</accession>
<dbReference type="KEGG" id="rhf:EUB48_08055"/>
<dbReference type="Proteomes" id="UP000316798">
    <property type="component" value="Chromosome"/>
</dbReference>
<dbReference type="InterPro" id="IPR043144">
    <property type="entry name" value="Mal/L-sulf/L-lact_DH-like_ah"/>
</dbReference>
<evidence type="ECO:0000256" key="1">
    <source>
        <dbReference type="ARBA" id="ARBA00006056"/>
    </source>
</evidence>
<organism evidence="3 4">
    <name type="scientific">Rhodoferax sediminis</name>
    <dbReference type="NCBI Taxonomy" id="2509614"/>
    <lineage>
        <taxon>Bacteria</taxon>
        <taxon>Pseudomonadati</taxon>
        <taxon>Pseudomonadota</taxon>
        <taxon>Betaproteobacteria</taxon>
        <taxon>Burkholderiales</taxon>
        <taxon>Comamonadaceae</taxon>
        <taxon>Rhodoferax</taxon>
    </lineage>
</organism>
<dbReference type="EMBL" id="CP035503">
    <property type="protein sequence ID" value="QDL37240.1"/>
    <property type="molecule type" value="Genomic_DNA"/>
</dbReference>
<dbReference type="GO" id="GO:0016491">
    <property type="term" value="F:oxidoreductase activity"/>
    <property type="evidence" value="ECO:0007669"/>
    <property type="project" value="UniProtKB-KW"/>
</dbReference>
<dbReference type="RefSeq" id="WP_142818409.1">
    <property type="nucleotide sequence ID" value="NZ_CP035503.1"/>
</dbReference>
<dbReference type="Gene3D" id="1.10.1530.10">
    <property type="match status" value="1"/>
</dbReference>
<keyword evidence="4" id="KW-1185">Reference proteome</keyword>
<protein>
    <submittedName>
        <fullName evidence="3">Ldh family oxidoreductase</fullName>
    </submittedName>
</protein>
<name>A0A515DA12_9BURK</name>
<keyword evidence="2" id="KW-0560">Oxidoreductase</keyword>
<evidence type="ECO:0000256" key="2">
    <source>
        <dbReference type="ARBA" id="ARBA00023002"/>
    </source>
</evidence>
<dbReference type="InterPro" id="IPR003767">
    <property type="entry name" value="Malate/L-lactate_DH-like"/>
</dbReference>
<dbReference type="Pfam" id="PF02615">
    <property type="entry name" value="Ldh_2"/>
    <property type="match status" value="1"/>
</dbReference>
<sequence length="362" mass="38180">MNVHADQLLTLTQNILLAWGMRADDARTTAELMVETDLRAIDSHGVSMLPMYEKMRKQGTLNMAPSRTFVRDTPVLALIDADRGLGHPVAREAMLLACEKARHSGIGAVGVRNSHHFGATGLYAEMAAQHGMLGFVTSSTSVAGVIPTRGADPLLGTNPIAFAAPAAGHGPFVLDMSTSTVAVNKVKVYALNDRELPAGWVVDGQGRSVQDSALALALCHAQHDGGLTPLGGDSVTGGHKGYGLSVMVQILASALTGGSFSPVRNRQANGPVPHNIGHFFLAINPGAFRDEGELEHDVAQVIDVLKGSRPVHADWPVQVAGDPERAARRERELSGIPMPETLLAQLRAIADNASVPYTLVGA</sequence>
<dbReference type="OrthoDB" id="924592at2"/>
<comment type="similarity">
    <text evidence="1">Belongs to the LDH2/MDH2 oxidoreductase family.</text>
</comment>
<dbReference type="PANTHER" id="PTHR11091:SF0">
    <property type="entry name" value="MALATE DEHYDROGENASE"/>
    <property type="match status" value="1"/>
</dbReference>
<evidence type="ECO:0000313" key="4">
    <source>
        <dbReference type="Proteomes" id="UP000316798"/>
    </source>
</evidence>
<dbReference type="InterPro" id="IPR043143">
    <property type="entry name" value="Mal/L-sulf/L-lact_DH-like_NADP"/>
</dbReference>
<gene>
    <name evidence="3" type="ORF">EUB48_08055</name>
</gene>
<dbReference type="InterPro" id="IPR036111">
    <property type="entry name" value="Mal/L-sulfo/L-lacto_DH-like_sf"/>
</dbReference>
<dbReference type="PANTHER" id="PTHR11091">
    <property type="entry name" value="OXIDOREDUCTASE-RELATED"/>
    <property type="match status" value="1"/>
</dbReference>